<dbReference type="SUPFAM" id="SSF52980">
    <property type="entry name" value="Restriction endonuclease-like"/>
    <property type="match status" value="1"/>
</dbReference>
<dbReference type="Pfam" id="PF03852">
    <property type="entry name" value="Vsr"/>
    <property type="match status" value="1"/>
</dbReference>
<dbReference type="GO" id="GO:0006298">
    <property type="term" value="P:mismatch repair"/>
    <property type="evidence" value="ECO:0007669"/>
    <property type="project" value="InterPro"/>
</dbReference>
<evidence type="ECO:0000256" key="3">
    <source>
        <dbReference type="ARBA" id="ARBA00022763"/>
    </source>
</evidence>
<dbReference type="Gene3D" id="3.40.960.10">
    <property type="entry name" value="VSR Endonuclease"/>
    <property type="match status" value="1"/>
</dbReference>
<keyword evidence="5" id="KW-0234">DNA repair</keyword>
<keyword evidence="4" id="KW-0378">Hydrolase</keyword>
<evidence type="ECO:0000313" key="7">
    <source>
        <dbReference type="EMBL" id="QTE30032.1"/>
    </source>
</evidence>
<proteinExistence type="inferred from homology"/>
<dbReference type="InterPro" id="IPR011335">
    <property type="entry name" value="Restrct_endonuc-II-like"/>
</dbReference>
<evidence type="ECO:0000256" key="4">
    <source>
        <dbReference type="ARBA" id="ARBA00022801"/>
    </source>
</evidence>
<gene>
    <name evidence="7" type="ORF">J4E96_03135</name>
</gene>
<name>A0A8A4ZDJ9_9MICO</name>
<organism evidence="7 8">
    <name type="scientific">Pengzhenrongella sicca</name>
    <dbReference type="NCBI Taxonomy" id="2819238"/>
    <lineage>
        <taxon>Bacteria</taxon>
        <taxon>Bacillati</taxon>
        <taxon>Actinomycetota</taxon>
        <taxon>Actinomycetes</taxon>
        <taxon>Micrococcales</taxon>
        <taxon>Pengzhenrongella</taxon>
    </lineage>
</organism>
<evidence type="ECO:0000256" key="6">
    <source>
        <dbReference type="ARBA" id="ARBA00029466"/>
    </source>
</evidence>
<dbReference type="AlphaFoldDB" id="A0A8A4ZDJ9"/>
<keyword evidence="2 7" id="KW-0255">Endonuclease</keyword>
<evidence type="ECO:0000256" key="1">
    <source>
        <dbReference type="ARBA" id="ARBA00022722"/>
    </source>
</evidence>
<keyword evidence="3" id="KW-0227">DNA damage</keyword>
<accession>A0A8A4ZDJ9</accession>
<dbReference type="Proteomes" id="UP000663937">
    <property type="component" value="Chromosome"/>
</dbReference>
<keyword evidence="8" id="KW-1185">Reference proteome</keyword>
<dbReference type="GO" id="GO:0004519">
    <property type="term" value="F:endonuclease activity"/>
    <property type="evidence" value="ECO:0007669"/>
    <property type="project" value="UniProtKB-KW"/>
</dbReference>
<keyword evidence="1" id="KW-0540">Nuclease</keyword>
<dbReference type="GO" id="GO:0016787">
    <property type="term" value="F:hydrolase activity"/>
    <property type="evidence" value="ECO:0007669"/>
    <property type="project" value="UniProtKB-KW"/>
</dbReference>
<comment type="similarity">
    <text evidence="6">Belongs to the Vsr family.</text>
</comment>
<evidence type="ECO:0000313" key="8">
    <source>
        <dbReference type="Proteomes" id="UP000663937"/>
    </source>
</evidence>
<dbReference type="REBASE" id="495077">
    <property type="entry name" value="V.MbaLRZ2ORF3130P"/>
</dbReference>
<reference evidence="7" key="1">
    <citation type="submission" date="2021-03" db="EMBL/GenBank/DDBJ databases">
        <title>Pengzhenrongella sicca gen. nov., sp. nov., a new member of suborder Micrococcineae isolated from High-Arctic tundra soil.</title>
        <authorList>
            <person name="Peng F."/>
        </authorList>
    </citation>
    <scope>NUCLEOTIDE SEQUENCE</scope>
    <source>
        <strain evidence="7">LRZ-2</strain>
    </source>
</reference>
<evidence type="ECO:0000256" key="5">
    <source>
        <dbReference type="ARBA" id="ARBA00023204"/>
    </source>
</evidence>
<sequence>MSTLRRRDNDRELALRSALHKVGLRFRVAYPVPGLPRRSIDVAFTRFKVAVFLDGCFWHGCPEHGTNPRSNGAWWATKFAANGARDLDTNAHLEGAGWQVVRIWEHVPLDEAVSAIRVALAGHVVAPRGGREE</sequence>
<dbReference type="EMBL" id="CP071868">
    <property type="protein sequence ID" value="QTE30032.1"/>
    <property type="molecule type" value="Genomic_DNA"/>
</dbReference>
<dbReference type="KEGG" id="psic:J4E96_03135"/>
<dbReference type="CDD" id="cd00221">
    <property type="entry name" value="Vsr"/>
    <property type="match status" value="1"/>
</dbReference>
<dbReference type="InterPro" id="IPR004603">
    <property type="entry name" value="DNA_mismatch_endonuc_vsr"/>
</dbReference>
<protein>
    <submittedName>
        <fullName evidence="7">Very short patch repair endonuclease</fullName>
    </submittedName>
</protein>
<dbReference type="RefSeq" id="WP_227424348.1">
    <property type="nucleotide sequence ID" value="NZ_CP071868.1"/>
</dbReference>
<evidence type="ECO:0000256" key="2">
    <source>
        <dbReference type="ARBA" id="ARBA00022759"/>
    </source>
</evidence>